<evidence type="ECO:0000313" key="2">
    <source>
        <dbReference type="Proteomes" id="UP000677913"/>
    </source>
</evidence>
<dbReference type="InterPro" id="IPR036388">
    <property type="entry name" value="WH-like_DNA-bd_sf"/>
</dbReference>
<sequence length="197" mass="21251">MKNGGPTLLPLLRSRTQGALLALLYLHPDDEYSLTHVARLVGVSVASVHHEAERLVEAGYLLERRQGNVRLIRAATDTIVARPLTDLLAVTYGPRPVLADALRGVAGISEAVIFGSWAARYRGEPGPIPADVDVLVIGDADLDDLDAAAAAASRALHRPVNIQRVRPAAWAEDPPTDPFLTSVRERPRVRLLPEGSE</sequence>
<accession>A0A8J7WL53</accession>
<dbReference type="EMBL" id="JAGSXH010000024">
    <property type="protein sequence ID" value="MBS2963318.1"/>
    <property type="molecule type" value="Genomic_DNA"/>
</dbReference>
<dbReference type="Gene3D" id="1.10.10.10">
    <property type="entry name" value="Winged helix-like DNA-binding domain superfamily/Winged helix DNA-binding domain"/>
    <property type="match status" value="1"/>
</dbReference>
<dbReference type="InterPro" id="IPR036390">
    <property type="entry name" value="WH_DNA-bd_sf"/>
</dbReference>
<dbReference type="InterPro" id="IPR043519">
    <property type="entry name" value="NT_sf"/>
</dbReference>
<dbReference type="SUPFAM" id="SSF46785">
    <property type="entry name" value="Winged helix' DNA-binding domain"/>
    <property type="match status" value="1"/>
</dbReference>
<evidence type="ECO:0000313" key="1">
    <source>
        <dbReference type="EMBL" id="MBS2963318.1"/>
    </source>
</evidence>
<dbReference type="RefSeq" id="WP_211466904.1">
    <property type="nucleotide sequence ID" value="NZ_JAGSXH010000024.1"/>
</dbReference>
<dbReference type="SUPFAM" id="SSF81301">
    <property type="entry name" value="Nucleotidyltransferase"/>
    <property type="match status" value="1"/>
</dbReference>
<reference evidence="1" key="1">
    <citation type="submission" date="2021-04" db="EMBL/GenBank/DDBJ databases">
        <title>Genome based classification of Actinospica acidithermotolerans sp. nov., an actinobacterium isolated from an Indonesian hot spring.</title>
        <authorList>
            <person name="Kusuma A.B."/>
            <person name="Putra K.E."/>
            <person name="Nafisah S."/>
            <person name="Loh J."/>
            <person name="Nouioui I."/>
            <person name="Goodfellow M."/>
        </authorList>
    </citation>
    <scope>NUCLEOTIDE SEQUENCE</scope>
    <source>
        <strain evidence="1">DSM 45618</strain>
    </source>
</reference>
<proteinExistence type="predicted"/>
<dbReference type="Proteomes" id="UP000677913">
    <property type="component" value="Unassembled WGS sequence"/>
</dbReference>
<comment type="caution">
    <text evidence="1">The sequence shown here is derived from an EMBL/GenBank/DDBJ whole genome shotgun (WGS) entry which is preliminary data.</text>
</comment>
<gene>
    <name evidence="1" type="ORF">KGA66_09695</name>
</gene>
<dbReference type="AlphaFoldDB" id="A0A8J7WL53"/>
<dbReference type="InterPro" id="IPR011991">
    <property type="entry name" value="ArsR-like_HTH"/>
</dbReference>
<keyword evidence="2" id="KW-1185">Reference proteome</keyword>
<protein>
    <submittedName>
        <fullName evidence="1">Winged helix-turn-helix transcriptional regulator</fullName>
    </submittedName>
</protein>
<organism evidence="1 2">
    <name type="scientific">Actinocrinis puniceicyclus</name>
    <dbReference type="NCBI Taxonomy" id="977794"/>
    <lineage>
        <taxon>Bacteria</taxon>
        <taxon>Bacillati</taxon>
        <taxon>Actinomycetota</taxon>
        <taxon>Actinomycetes</taxon>
        <taxon>Catenulisporales</taxon>
        <taxon>Actinospicaceae</taxon>
        <taxon>Actinocrinis</taxon>
    </lineage>
</organism>
<name>A0A8J7WL53_9ACTN</name>
<dbReference type="CDD" id="cd00090">
    <property type="entry name" value="HTH_ARSR"/>
    <property type="match status" value="1"/>
</dbReference>